<feature type="domain" description="Alpha-L-rhamnosidase six-hairpin glycosidase" evidence="2">
    <location>
        <begin position="234"/>
        <end position="461"/>
    </location>
</feature>
<gene>
    <name evidence="4" type="ORF">VC83_00267</name>
</gene>
<dbReference type="VEuPathDB" id="FungiDB:GMDG_00641"/>
<name>A0A177ALL2_9PEZI</name>
<dbReference type="Gene3D" id="1.50.10.10">
    <property type="match status" value="1"/>
</dbReference>
<dbReference type="InterPro" id="IPR035398">
    <property type="entry name" value="Bac_rhamnosid_C"/>
</dbReference>
<dbReference type="PANTHER" id="PTHR34987:SF6">
    <property type="entry name" value="ALPHA-L-RHAMNOSIDASE SIX-HAIRPIN GLYCOSIDASE DOMAIN-CONTAINING PROTEIN"/>
    <property type="match status" value="1"/>
</dbReference>
<feature type="signal peptide" evidence="1">
    <location>
        <begin position="1"/>
        <end position="22"/>
    </location>
</feature>
<dbReference type="InterPro" id="IPR012341">
    <property type="entry name" value="6hp_glycosidase-like_sf"/>
</dbReference>
<evidence type="ECO:0000259" key="2">
    <source>
        <dbReference type="Pfam" id="PF17389"/>
    </source>
</evidence>
<dbReference type="Pfam" id="PF17389">
    <property type="entry name" value="Bac_rhamnosid6H"/>
    <property type="match status" value="1"/>
</dbReference>
<dbReference type="AlphaFoldDB" id="A0A177ALL2"/>
<dbReference type="eggNOG" id="ENOG502QWE4">
    <property type="taxonomic scope" value="Eukaryota"/>
</dbReference>
<dbReference type="GO" id="GO:0005975">
    <property type="term" value="P:carbohydrate metabolic process"/>
    <property type="evidence" value="ECO:0007669"/>
    <property type="project" value="InterPro"/>
</dbReference>
<keyword evidence="1" id="KW-0732">Signal</keyword>
<dbReference type="EMBL" id="KV441386">
    <property type="protein sequence ID" value="OAF62949.1"/>
    <property type="molecule type" value="Genomic_DNA"/>
</dbReference>
<dbReference type="RefSeq" id="XP_024328219.1">
    <property type="nucleotide sequence ID" value="XM_024463962.1"/>
</dbReference>
<feature type="chain" id="PRO_5008056620" description="Alpha-L-rhamnosidase six-hairpin glycosidase domain-containing protein" evidence="1">
    <location>
        <begin position="23"/>
        <end position="664"/>
    </location>
</feature>
<dbReference type="Pfam" id="PF17390">
    <property type="entry name" value="Bac_rhamnosid_C"/>
    <property type="match status" value="1"/>
</dbReference>
<sequence>MRFSNLPRGALPAILFSGCVSAVKFQEYILAPSDRNVQCRDLLNTTNKVENPGALCTASKNNDGTTFTGDSAITIDFGKNVAGTVQFNVKSVSGDAEFIGFTFTESNMWISTTLSDSANAVTFDSPLWFPVGAAGAYAADKTHQRGGFRYMSLWHNSTGEMVIDSLSVNFTASPEMANAQDYAGYFNSDSEKLNRVWYAGAYTNQLCTSDPAYGNSQNVPGVDWYLNGRLSEGTSVLMDGAKRDRLVWPGDIAISGPSMFVSTNSLDGVKNGLSALFSMQEASGRLPYNGIGYFLKGHFDYSFTYHLYTLLDLYDYYTYSGDLAYLEKYWPQYKLGLANTVRLIDSTGMANVDSPNDWLRSGMGGHNGEANSIFYHTLEKSITLANVLNDTALIPTWTAAMSSIRTALNANLWDPSQNLFFDNAEDKSATAVHPQDGNSWAIIAGLVTPDRASAISKALADRWVRPFGAPAPEAGKAISPFASGFEVQAHYLAGAAHRAIDLMEFMWADFMLDDPRMTNSSLIEGYSADGSLHYPPYDNDARVSHAHGWATSPTSALSFFGAGIQLTSAMGRTWEIHPRLGGLKRISAGYETGLGEFEAQWEASGEVVVGSFTTPQGTSGRLVLPKGEGYTVTGVSGVVAPTEKGGNTFVYADLPGGTYEIALA</sequence>
<dbReference type="Gene3D" id="2.60.420.10">
    <property type="entry name" value="Maltose phosphorylase, domain 3"/>
    <property type="match status" value="1"/>
</dbReference>
<organism evidence="4">
    <name type="scientific">Pseudogymnoascus destructans</name>
    <dbReference type="NCBI Taxonomy" id="655981"/>
    <lineage>
        <taxon>Eukaryota</taxon>
        <taxon>Fungi</taxon>
        <taxon>Dikarya</taxon>
        <taxon>Ascomycota</taxon>
        <taxon>Pezizomycotina</taxon>
        <taxon>Leotiomycetes</taxon>
        <taxon>Thelebolales</taxon>
        <taxon>Thelebolaceae</taxon>
        <taxon>Pseudogymnoascus</taxon>
    </lineage>
</organism>
<dbReference type="Proteomes" id="UP000077154">
    <property type="component" value="Unassembled WGS sequence"/>
</dbReference>
<evidence type="ECO:0008006" key="5">
    <source>
        <dbReference type="Google" id="ProtNLM"/>
    </source>
</evidence>
<feature type="domain" description="Alpha-L-rhamnosidase C-terminal" evidence="3">
    <location>
        <begin position="572"/>
        <end position="636"/>
    </location>
</feature>
<dbReference type="GO" id="GO:0003824">
    <property type="term" value="F:catalytic activity"/>
    <property type="evidence" value="ECO:0007669"/>
    <property type="project" value="UniProtKB-ARBA"/>
</dbReference>
<dbReference type="InterPro" id="IPR008928">
    <property type="entry name" value="6-hairpin_glycosidase_sf"/>
</dbReference>
<evidence type="ECO:0000259" key="3">
    <source>
        <dbReference type="Pfam" id="PF17390"/>
    </source>
</evidence>
<proteinExistence type="predicted"/>
<accession>A0A177ALL2</accession>
<evidence type="ECO:0000313" key="4">
    <source>
        <dbReference type="EMBL" id="OAF62949.1"/>
    </source>
</evidence>
<dbReference type="PANTHER" id="PTHR34987">
    <property type="entry name" value="C, PUTATIVE (AFU_ORTHOLOGUE AFUA_3G02880)-RELATED"/>
    <property type="match status" value="1"/>
</dbReference>
<evidence type="ECO:0000256" key="1">
    <source>
        <dbReference type="SAM" id="SignalP"/>
    </source>
</evidence>
<dbReference type="SUPFAM" id="SSF48208">
    <property type="entry name" value="Six-hairpin glycosidases"/>
    <property type="match status" value="1"/>
</dbReference>
<dbReference type="PROSITE" id="PS51257">
    <property type="entry name" value="PROKAR_LIPOPROTEIN"/>
    <property type="match status" value="1"/>
</dbReference>
<dbReference type="InterPro" id="IPR035396">
    <property type="entry name" value="Bac_rhamnosid6H"/>
</dbReference>
<dbReference type="GeneID" id="36283366"/>
<reference evidence="4" key="1">
    <citation type="submission" date="2016-03" db="EMBL/GenBank/DDBJ databases">
        <title>Updated assembly of Pseudogymnoascus destructans, the fungus causing white-nose syndrome of bats.</title>
        <authorList>
            <person name="Palmer J.M."/>
            <person name="Drees K.P."/>
            <person name="Foster J.T."/>
            <person name="Lindner D.L."/>
        </authorList>
    </citation>
    <scope>NUCLEOTIDE SEQUENCE [LARGE SCALE GENOMIC DNA]</scope>
    <source>
        <strain evidence="4">20631-21</strain>
    </source>
</reference>
<protein>
    <recommendedName>
        <fullName evidence="5">Alpha-L-rhamnosidase six-hairpin glycosidase domain-containing protein</fullName>
    </recommendedName>
</protein>
<dbReference type="OrthoDB" id="10036721at2759"/>